<dbReference type="PANTHER" id="PTHR36150">
    <property type="entry name" value="DNA GYRASE INHIBITOR YACG"/>
    <property type="match status" value="1"/>
</dbReference>
<proteinExistence type="inferred from homology"/>
<reference evidence="4 5" key="1">
    <citation type="submission" date="2020-04" db="EMBL/GenBank/DDBJ databases">
        <title>Usitatibacter rugosus gen. nov., sp. nov. and Usitatibacter palustris sp. nov., novel members of Usitatibacteraceae fam. nov. within the order Nitrosomonadales isolated from soil.</title>
        <authorList>
            <person name="Huber K.J."/>
            <person name="Neumann-Schaal M."/>
            <person name="Geppert A."/>
            <person name="Luckner M."/>
            <person name="Wanner G."/>
            <person name="Overmann J."/>
        </authorList>
    </citation>
    <scope>NUCLEOTIDE SEQUENCE [LARGE SCALE GENOMIC DNA]</scope>
    <source>
        <strain evidence="4 5">Swamp67</strain>
    </source>
</reference>
<comment type="subunit">
    <text evidence="3">Interacts with GyrB.</text>
</comment>
<dbReference type="FunCoup" id="A0A6M4H2R1">
    <property type="interactions" value="65"/>
</dbReference>
<keyword evidence="5" id="KW-1185">Reference proteome</keyword>
<dbReference type="GO" id="GO:0006355">
    <property type="term" value="P:regulation of DNA-templated transcription"/>
    <property type="evidence" value="ECO:0007669"/>
    <property type="project" value="InterPro"/>
</dbReference>
<dbReference type="GO" id="GO:0008270">
    <property type="term" value="F:zinc ion binding"/>
    <property type="evidence" value="ECO:0007669"/>
    <property type="project" value="UniProtKB-UniRule"/>
</dbReference>
<dbReference type="Pfam" id="PF03884">
    <property type="entry name" value="YacG"/>
    <property type="match status" value="1"/>
</dbReference>
<dbReference type="EMBL" id="CP053073">
    <property type="protein sequence ID" value="QJR13615.1"/>
    <property type="molecule type" value="Genomic_DNA"/>
</dbReference>
<organism evidence="4 5">
    <name type="scientific">Usitatibacter palustris</name>
    <dbReference type="NCBI Taxonomy" id="2732487"/>
    <lineage>
        <taxon>Bacteria</taxon>
        <taxon>Pseudomonadati</taxon>
        <taxon>Pseudomonadota</taxon>
        <taxon>Betaproteobacteria</taxon>
        <taxon>Nitrosomonadales</taxon>
        <taxon>Usitatibacteraceae</taxon>
        <taxon>Usitatibacter</taxon>
    </lineage>
</organism>
<dbReference type="PANTHER" id="PTHR36150:SF1">
    <property type="entry name" value="DNA GYRASE INHIBITOR YACG"/>
    <property type="match status" value="1"/>
</dbReference>
<keyword evidence="2 3" id="KW-0862">Zinc</keyword>
<keyword evidence="1 3" id="KW-0479">Metal-binding</keyword>
<comment type="similarity">
    <text evidence="3">Belongs to the DNA gyrase inhibitor YacG family.</text>
</comment>
<evidence type="ECO:0000256" key="1">
    <source>
        <dbReference type="ARBA" id="ARBA00022723"/>
    </source>
</evidence>
<comment type="cofactor">
    <cofactor evidence="3">
        <name>Zn(2+)</name>
        <dbReference type="ChEBI" id="CHEBI:29105"/>
    </cofactor>
    <text evidence="3">Binds 1 zinc ion.</text>
</comment>
<sequence>MNVKKVACPTCGTLALFSQANPWRPFCTERCRLIDLGAWATESYAIPAKPGEDDLPENDSDPESR</sequence>
<dbReference type="InParanoid" id="A0A6M4H2R1"/>
<feature type="binding site" evidence="3">
    <location>
        <position position="27"/>
    </location>
    <ligand>
        <name>Zn(2+)</name>
        <dbReference type="ChEBI" id="CHEBI:29105"/>
    </ligand>
</feature>
<name>A0A6M4H2R1_9PROT</name>
<evidence type="ECO:0000313" key="4">
    <source>
        <dbReference type="EMBL" id="QJR13615.1"/>
    </source>
</evidence>
<dbReference type="HAMAP" id="MF_00649">
    <property type="entry name" value="DNA_gyrase_inhibitor_YacG"/>
    <property type="match status" value="1"/>
</dbReference>
<comment type="function">
    <text evidence="3">Inhibits all the catalytic activities of DNA gyrase by preventing its interaction with DNA. Acts by binding directly to the C-terminal domain of GyrB, which probably disrupts DNA binding by the gyrase.</text>
</comment>
<dbReference type="SUPFAM" id="SSF57716">
    <property type="entry name" value="Glucocorticoid receptor-like (DNA-binding domain)"/>
    <property type="match status" value="1"/>
</dbReference>
<feature type="binding site" evidence="3">
    <location>
        <position position="31"/>
    </location>
    <ligand>
        <name>Zn(2+)</name>
        <dbReference type="ChEBI" id="CHEBI:29105"/>
    </ligand>
</feature>
<dbReference type="Proteomes" id="UP000503096">
    <property type="component" value="Chromosome"/>
</dbReference>
<dbReference type="InterPro" id="IPR013088">
    <property type="entry name" value="Znf_NHR/GATA"/>
</dbReference>
<dbReference type="InterPro" id="IPR005584">
    <property type="entry name" value="DNA_gyrase_inhibitor_YacG"/>
</dbReference>
<dbReference type="KEGG" id="upl:DSM104440_00399"/>
<evidence type="ECO:0000256" key="2">
    <source>
        <dbReference type="ARBA" id="ARBA00022833"/>
    </source>
</evidence>
<gene>
    <name evidence="3 4" type="primary">yacG</name>
    <name evidence="4" type="ORF">DSM104440_00399</name>
</gene>
<dbReference type="GO" id="GO:0008657">
    <property type="term" value="F:DNA topoisomerase type II (double strand cut, ATP-hydrolyzing) inhibitor activity"/>
    <property type="evidence" value="ECO:0007669"/>
    <property type="project" value="UniProtKB-UniRule"/>
</dbReference>
<feature type="binding site" evidence="3">
    <location>
        <position position="11"/>
    </location>
    <ligand>
        <name>Zn(2+)</name>
        <dbReference type="ChEBI" id="CHEBI:29105"/>
    </ligand>
</feature>
<protein>
    <recommendedName>
        <fullName evidence="3">DNA gyrase inhibitor YacG</fullName>
    </recommendedName>
</protein>
<evidence type="ECO:0000313" key="5">
    <source>
        <dbReference type="Proteomes" id="UP000503096"/>
    </source>
</evidence>
<dbReference type="AlphaFoldDB" id="A0A6M4H2R1"/>
<dbReference type="Gene3D" id="3.30.50.10">
    <property type="entry name" value="Erythroid Transcription Factor GATA-1, subunit A"/>
    <property type="match status" value="1"/>
</dbReference>
<feature type="binding site" evidence="3">
    <location>
        <position position="8"/>
    </location>
    <ligand>
        <name>Zn(2+)</name>
        <dbReference type="ChEBI" id="CHEBI:29105"/>
    </ligand>
</feature>
<evidence type="ECO:0000256" key="3">
    <source>
        <dbReference type="HAMAP-Rule" id="MF_00649"/>
    </source>
</evidence>
<accession>A0A6M4H2R1</accession>